<protein>
    <recommendedName>
        <fullName evidence="3">IrrE N-terminal-like domain-containing protein</fullName>
    </recommendedName>
</protein>
<reference evidence="1 2" key="1">
    <citation type="journal article" date="2020" name="Microorganisms">
        <title>Osmotic Adaptation and Compatible Solute Biosynthesis of Phototrophic Bacteria as Revealed from Genome Analyses.</title>
        <authorList>
            <person name="Imhoff J.F."/>
            <person name="Rahn T."/>
            <person name="Kunzel S."/>
            <person name="Keller A."/>
            <person name="Neulinger S.C."/>
        </authorList>
    </citation>
    <scope>NUCLEOTIDE SEQUENCE [LARGE SCALE GENOMIC DNA]</scope>
    <source>
        <strain evidence="1 2">DSM 9895</strain>
    </source>
</reference>
<dbReference type="EMBL" id="NRRL01000003">
    <property type="protein sequence ID" value="MBK1667020.1"/>
    <property type="molecule type" value="Genomic_DNA"/>
</dbReference>
<proteinExistence type="predicted"/>
<sequence>MSATVTTLYEPFTPAGFDLATLQLYAQDISERANLPAPVDGSRLLRALGGQEQRVFAPMTAHPDVRVEGLDSFTVRIPDHHTGPRVTFGRLYGLSHYLLHYAWPRDPRFRPQSWEDPEKRMTWEACTLAFELLCPLHLLRQEIAAARWIDYRHLTRVFDISEAHLRGRIDALTRVDDTGTPSH</sequence>
<name>A0ABS1D9H5_9PROT</name>
<evidence type="ECO:0008006" key="3">
    <source>
        <dbReference type="Google" id="ProtNLM"/>
    </source>
</evidence>
<keyword evidence="2" id="KW-1185">Reference proteome</keyword>
<dbReference type="Proteomes" id="UP001296873">
    <property type="component" value="Unassembled WGS sequence"/>
</dbReference>
<dbReference type="RefSeq" id="WP_200339082.1">
    <property type="nucleotide sequence ID" value="NZ_NRRL01000003.1"/>
</dbReference>
<evidence type="ECO:0000313" key="2">
    <source>
        <dbReference type="Proteomes" id="UP001296873"/>
    </source>
</evidence>
<accession>A0ABS1D9H5</accession>
<evidence type="ECO:0000313" key="1">
    <source>
        <dbReference type="EMBL" id="MBK1667020.1"/>
    </source>
</evidence>
<gene>
    <name evidence="1" type="ORF">CKO28_03045</name>
</gene>
<comment type="caution">
    <text evidence="1">The sequence shown here is derived from an EMBL/GenBank/DDBJ whole genome shotgun (WGS) entry which is preliminary data.</text>
</comment>
<organism evidence="1 2">
    <name type="scientific">Rhodovibrio sodomensis</name>
    <dbReference type="NCBI Taxonomy" id="1088"/>
    <lineage>
        <taxon>Bacteria</taxon>
        <taxon>Pseudomonadati</taxon>
        <taxon>Pseudomonadota</taxon>
        <taxon>Alphaproteobacteria</taxon>
        <taxon>Rhodospirillales</taxon>
        <taxon>Rhodovibrionaceae</taxon>
        <taxon>Rhodovibrio</taxon>
    </lineage>
</organism>